<reference evidence="2 3" key="1">
    <citation type="submission" date="2019-07" db="EMBL/GenBank/DDBJ databases">
        <title>Whole genome shotgun sequence of Meiothermus hypogaeus NBRC 106114.</title>
        <authorList>
            <person name="Hosoyama A."/>
            <person name="Uohara A."/>
            <person name="Ohji S."/>
            <person name="Ichikawa N."/>
        </authorList>
    </citation>
    <scope>NUCLEOTIDE SEQUENCE [LARGE SCALE GENOMIC DNA]</scope>
    <source>
        <strain evidence="2 3">NBRC 106114</strain>
    </source>
</reference>
<dbReference type="Pfam" id="PF11303">
    <property type="entry name" value="DUF3105"/>
    <property type="match status" value="1"/>
</dbReference>
<name>A0A511QZ11_9DEIN</name>
<dbReference type="Proteomes" id="UP000321197">
    <property type="component" value="Unassembled WGS sequence"/>
</dbReference>
<proteinExistence type="predicted"/>
<evidence type="ECO:0008006" key="4">
    <source>
        <dbReference type="Google" id="ProtNLM"/>
    </source>
</evidence>
<dbReference type="EMBL" id="BJXL01000015">
    <property type="protein sequence ID" value="GEM82598.1"/>
    <property type="molecule type" value="Genomic_DNA"/>
</dbReference>
<comment type="caution">
    <text evidence="2">The sequence shown here is derived from an EMBL/GenBank/DDBJ whole genome shotgun (WGS) entry which is preliminary data.</text>
</comment>
<feature type="region of interest" description="Disordered" evidence="1">
    <location>
        <begin position="1"/>
        <end position="27"/>
    </location>
</feature>
<evidence type="ECO:0000256" key="1">
    <source>
        <dbReference type="SAM" id="MobiDB-lite"/>
    </source>
</evidence>
<sequence>MSTWHVERRMAKNPSNRKALTSSTRRGARYTSKSKAFPWTAVLLTALAALGVGWAGWSWWQGRQVGGDFARLAEQGKPQLGRVIERPDAGRLHAALGQPLGFRDDPPTSGTHWPSWTSAGFYTAAEPKEKLVHSMEHGNVVIYYDQPGDEALRTLRAWAGRFRGQWDGLVVVRKAGIGRGIELTAWNRLLRLEGWDAAAAAAFVDAYRGRGPENPVR</sequence>
<protein>
    <recommendedName>
        <fullName evidence="4">DUF3105 domain-containing protein</fullName>
    </recommendedName>
</protein>
<feature type="compositionally biased region" description="Polar residues" evidence="1">
    <location>
        <begin position="13"/>
        <end position="25"/>
    </location>
</feature>
<evidence type="ECO:0000313" key="2">
    <source>
        <dbReference type="EMBL" id="GEM82598.1"/>
    </source>
</evidence>
<organism evidence="2 3">
    <name type="scientific">Meiothermus hypogaeus NBRC 106114</name>
    <dbReference type="NCBI Taxonomy" id="1227553"/>
    <lineage>
        <taxon>Bacteria</taxon>
        <taxon>Thermotogati</taxon>
        <taxon>Deinococcota</taxon>
        <taxon>Deinococci</taxon>
        <taxon>Thermales</taxon>
        <taxon>Thermaceae</taxon>
        <taxon>Meiothermus</taxon>
    </lineage>
</organism>
<dbReference type="InterPro" id="IPR021454">
    <property type="entry name" value="DUF3105"/>
</dbReference>
<feature type="compositionally biased region" description="Basic and acidic residues" evidence="1">
    <location>
        <begin position="1"/>
        <end position="10"/>
    </location>
</feature>
<dbReference type="AlphaFoldDB" id="A0A511QZ11"/>
<accession>A0A511QZ11</accession>
<gene>
    <name evidence="2" type="ORF">MHY01S_07640</name>
</gene>
<evidence type="ECO:0000313" key="3">
    <source>
        <dbReference type="Proteomes" id="UP000321197"/>
    </source>
</evidence>